<dbReference type="PaxDb" id="2903-EOD28203"/>
<keyword evidence="8" id="KW-0066">ATP synthesis</keyword>
<keyword evidence="4" id="KW-0375">Hydrogen ion transport</keyword>
<dbReference type="PRINTS" id="PR00126">
    <property type="entry name" value="ATPASEGAMMA"/>
</dbReference>
<evidence type="ECO:0000256" key="2">
    <source>
        <dbReference type="ARBA" id="ARBA00007681"/>
    </source>
</evidence>
<evidence type="ECO:0000313" key="10">
    <source>
        <dbReference type="EnsemblProtists" id="EOD28203"/>
    </source>
</evidence>
<dbReference type="GO" id="GO:0046933">
    <property type="term" value="F:proton-transporting ATP synthase activity, rotational mechanism"/>
    <property type="evidence" value="ECO:0007669"/>
    <property type="project" value="InterPro"/>
</dbReference>
<dbReference type="PANTHER" id="PTHR11693:SF22">
    <property type="entry name" value="ATP SYNTHASE SUBUNIT GAMMA, MITOCHONDRIAL"/>
    <property type="match status" value="1"/>
</dbReference>
<keyword evidence="11" id="KW-1185">Reference proteome</keyword>
<organism evidence="10 11">
    <name type="scientific">Emiliania huxleyi (strain CCMP1516)</name>
    <dbReference type="NCBI Taxonomy" id="280463"/>
    <lineage>
        <taxon>Eukaryota</taxon>
        <taxon>Haptista</taxon>
        <taxon>Haptophyta</taxon>
        <taxon>Prymnesiophyceae</taxon>
        <taxon>Isochrysidales</taxon>
        <taxon>Noelaerhabdaceae</taxon>
        <taxon>Emiliania</taxon>
    </lineage>
</organism>
<dbReference type="EnsemblProtists" id="EOD28203">
    <property type="protein sequence ID" value="EOD28203"/>
    <property type="gene ID" value="EMIHUDRAFT_442968"/>
</dbReference>
<dbReference type="AlphaFoldDB" id="A0A0D3JXG8"/>
<sequence length="276" mass="29987">MPSVKDLGKRLKSVTSTSKITKAMKMVAASKLKKAETDMAKARPFAASVQSLMMPHIGVKEEDETPSTVLALAISSDKGLCGGVNSKMAKEVKLGMEAYVGKGVESPEVLMLGSKGRDAMTRTHSKFFKTTYDEAYGGKVTFSLASFLAEQMLASSADSYVIYYNKFKSVINFDVTALAFKGPEVLGGSGVMDEYEFEGEKEEILADLYQFNLAVSIYSCILENVTSEQASRMTAMDSASTNASEMIEKLQVQYNRLRQAKITTELTEIVAGAESV</sequence>
<evidence type="ECO:0000256" key="6">
    <source>
        <dbReference type="ARBA" id="ARBA00023136"/>
    </source>
</evidence>
<dbReference type="InterPro" id="IPR035968">
    <property type="entry name" value="ATP_synth_F1_ATPase_gsu"/>
</dbReference>
<dbReference type="SUPFAM" id="SSF52943">
    <property type="entry name" value="ATP synthase (F1-ATPase), gamma subunit"/>
    <property type="match status" value="1"/>
</dbReference>
<dbReference type="HAMAP" id="MF_00815">
    <property type="entry name" value="ATP_synth_gamma_bact"/>
    <property type="match status" value="1"/>
</dbReference>
<evidence type="ECO:0000256" key="1">
    <source>
        <dbReference type="ARBA" id="ARBA00004170"/>
    </source>
</evidence>
<comment type="similarity">
    <text evidence="2">Belongs to the ATPase gamma chain family.</text>
</comment>
<dbReference type="InterPro" id="IPR023632">
    <property type="entry name" value="ATP_synth_F1_gsu_CS"/>
</dbReference>
<dbReference type="PIRSF" id="PIRSF039089">
    <property type="entry name" value="ATP_synthase_gamma"/>
    <property type="match status" value="1"/>
</dbReference>
<keyword evidence="5" id="KW-0406">Ion transport</keyword>
<dbReference type="Proteomes" id="UP000013827">
    <property type="component" value="Unassembled WGS sequence"/>
</dbReference>
<reference evidence="10" key="2">
    <citation type="submission" date="2024-10" db="UniProtKB">
        <authorList>
            <consortium name="EnsemblProtists"/>
        </authorList>
    </citation>
    <scope>IDENTIFICATION</scope>
</reference>
<keyword evidence="7" id="KW-0139">CF(1)</keyword>
<reference evidence="11" key="1">
    <citation type="journal article" date="2013" name="Nature">
        <title>Pan genome of the phytoplankton Emiliania underpins its global distribution.</title>
        <authorList>
            <person name="Read B.A."/>
            <person name="Kegel J."/>
            <person name="Klute M.J."/>
            <person name="Kuo A."/>
            <person name="Lefebvre S.C."/>
            <person name="Maumus F."/>
            <person name="Mayer C."/>
            <person name="Miller J."/>
            <person name="Monier A."/>
            <person name="Salamov A."/>
            <person name="Young J."/>
            <person name="Aguilar M."/>
            <person name="Claverie J.M."/>
            <person name="Frickenhaus S."/>
            <person name="Gonzalez K."/>
            <person name="Herman E.K."/>
            <person name="Lin Y.C."/>
            <person name="Napier J."/>
            <person name="Ogata H."/>
            <person name="Sarno A.F."/>
            <person name="Shmutz J."/>
            <person name="Schroeder D."/>
            <person name="de Vargas C."/>
            <person name="Verret F."/>
            <person name="von Dassow P."/>
            <person name="Valentin K."/>
            <person name="Van de Peer Y."/>
            <person name="Wheeler G."/>
            <person name="Dacks J.B."/>
            <person name="Delwiche C.F."/>
            <person name="Dyhrman S.T."/>
            <person name="Glockner G."/>
            <person name="John U."/>
            <person name="Richards T."/>
            <person name="Worden A.Z."/>
            <person name="Zhang X."/>
            <person name="Grigoriev I.V."/>
            <person name="Allen A.E."/>
            <person name="Bidle K."/>
            <person name="Borodovsky M."/>
            <person name="Bowler C."/>
            <person name="Brownlee C."/>
            <person name="Cock J.M."/>
            <person name="Elias M."/>
            <person name="Gladyshev V.N."/>
            <person name="Groth M."/>
            <person name="Guda C."/>
            <person name="Hadaegh A."/>
            <person name="Iglesias-Rodriguez M.D."/>
            <person name="Jenkins J."/>
            <person name="Jones B.M."/>
            <person name="Lawson T."/>
            <person name="Leese F."/>
            <person name="Lindquist E."/>
            <person name="Lobanov A."/>
            <person name="Lomsadze A."/>
            <person name="Malik S.B."/>
            <person name="Marsh M.E."/>
            <person name="Mackinder L."/>
            <person name="Mock T."/>
            <person name="Mueller-Roeber B."/>
            <person name="Pagarete A."/>
            <person name="Parker M."/>
            <person name="Probert I."/>
            <person name="Quesneville H."/>
            <person name="Raines C."/>
            <person name="Rensing S.A."/>
            <person name="Riano-Pachon D.M."/>
            <person name="Richier S."/>
            <person name="Rokitta S."/>
            <person name="Shiraiwa Y."/>
            <person name="Soanes D.M."/>
            <person name="van der Giezen M."/>
            <person name="Wahlund T.M."/>
            <person name="Williams B."/>
            <person name="Wilson W."/>
            <person name="Wolfe G."/>
            <person name="Wurch L.L."/>
        </authorList>
    </citation>
    <scope>NUCLEOTIDE SEQUENCE</scope>
</reference>
<dbReference type="STRING" id="2903.R1CYN8"/>
<evidence type="ECO:0000256" key="3">
    <source>
        <dbReference type="ARBA" id="ARBA00022448"/>
    </source>
</evidence>
<comment type="subcellular location">
    <subcellularLocation>
        <location evidence="1">Membrane</location>
        <topology evidence="1">Peripheral membrane protein</topology>
    </subcellularLocation>
</comment>
<evidence type="ECO:0000256" key="8">
    <source>
        <dbReference type="ARBA" id="ARBA00023310"/>
    </source>
</evidence>
<evidence type="ECO:0000256" key="4">
    <source>
        <dbReference type="ARBA" id="ARBA00022781"/>
    </source>
</evidence>
<evidence type="ECO:0000313" key="11">
    <source>
        <dbReference type="Proteomes" id="UP000013827"/>
    </source>
</evidence>
<dbReference type="HOGENOM" id="CLU_050669_0_1_1"/>
<dbReference type="OMA" id="EVYIIYT"/>
<dbReference type="PROSITE" id="PS00153">
    <property type="entry name" value="ATPASE_GAMMA"/>
    <property type="match status" value="1"/>
</dbReference>
<dbReference type="GeneID" id="17273748"/>
<dbReference type="GO" id="GO:0045259">
    <property type="term" value="C:proton-transporting ATP synthase complex"/>
    <property type="evidence" value="ECO:0007669"/>
    <property type="project" value="UniProtKB-KW"/>
</dbReference>
<proteinExistence type="inferred from homology"/>
<evidence type="ECO:0000256" key="7">
    <source>
        <dbReference type="ARBA" id="ARBA00023196"/>
    </source>
</evidence>
<dbReference type="eggNOG" id="KOG1531">
    <property type="taxonomic scope" value="Eukaryota"/>
</dbReference>
<protein>
    <recommendedName>
        <fullName evidence="9">F-ATPase gamma subunit</fullName>
    </recommendedName>
</protein>
<dbReference type="NCBIfam" id="TIGR01146">
    <property type="entry name" value="ATPsyn_F1gamma"/>
    <property type="match status" value="1"/>
</dbReference>
<name>A0A0D3JXG8_EMIH1</name>
<dbReference type="InterPro" id="IPR000131">
    <property type="entry name" value="ATP_synth_F1_gsu"/>
</dbReference>
<dbReference type="KEGG" id="ehx:EMIHUDRAFT_442968"/>
<keyword evidence="3" id="KW-0813">Transport</keyword>
<dbReference type="Gene3D" id="1.10.287.80">
    <property type="entry name" value="ATP synthase, gamma subunit, helix hairpin domain"/>
    <property type="match status" value="1"/>
</dbReference>
<evidence type="ECO:0000256" key="5">
    <source>
        <dbReference type="ARBA" id="ARBA00023065"/>
    </source>
</evidence>
<dbReference type="RefSeq" id="XP_005780632.1">
    <property type="nucleotide sequence ID" value="XM_005780575.1"/>
</dbReference>
<evidence type="ECO:0000256" key="9">
    <source>
        <dbReference type="ARBA" id="ARBA00031066"/>
    </source>
</evidence>
<dbReference type="Gene3D" id="3.40.1380.10">
    <property type="match status" value="1"/>
</dbReference>
<keyword evidence="6" id="KW-0472">Membrane</keyword>
<dbReference type="CDD" id="cd12151">
    <property type="entry name" value="F1-ATPase_gamma"/>
    <property type="match status" value="1"/>
</dbReference>
<dbReference type="Pfam" id="PF00231">
    <property type="entry name" value="ATP-synt"/>
    <property type="match status" value="1"/>
</dbReference>
<accession>A0A0D3JXG8</accession>
<dbReference type="PANTHER" id="PTHR11693">
    <property type="entry name" value="ATP SYNTHASE GAMMA CHAIN"/>
    <property type="match status" value="1"/>
</dbReference>